<keyword evidence="4" id="KW-1185">Reference proteome</keyword>
<proteinExistence type="predicted"/>
<dbReference type="AlphaFoldDB" id="A0A059FH96"/>
<feature type="region of interest" description="Disordered" evidence="1">
    <location>
        <begin position="52"/>
        <end position="77"/>
    </location>
</feature>
<evidence type="ECO:0008006" key="5">
    <source>
        <dbReference type="Google" id="ProtNLM"/>
    </source>
</evidence>
<evidence type="ECO:0000313" key="3">
    <source>
        <dbReference type="EMBL" id="KCZ90010.1"/>
    </source>
</evidence>
<evidence type="ECO:0000313" key="4">
    <source>
        <dbReference type="Proteomes" id="UP000025171"/>
    </source>
</evidence>
<name>A0A059FH96_9PROT</name>
<feature type="region of interest" description="Disordered" evidence="1">
    <location>
        <begin position="119"/>
        <end position="138"/>
    </location>
</feature>
<feature type="compositionally biased region" description="Polar residues" evidence="1">
    <location>
        <begin position="57"/>
        <end position="77"/>
    </location>
</feature>
<dbReference type="Proteomes" id="UP000025171">
    <property type="component" value="Unassembled WGS sequence"/>
</dbReference>
<feature type="chain" id="PRO_5001578083" description="Lipoprotein" evidence="2">
    <location>
        <begin position="37"/>
        <end position="138"/>
    </location>
</feature>
<evidence type="ECO:0000256" key="1">
    <source>
        <dbReference type="SAM" id="MobiDB-lite"/>
    </source>
</evidence>
<reference evidence="3 4" key="1">
    <citation type="journal article" date="2014" name="Antonie Van Leeuwenhoek">
        <title>Hyphomonas beringensis sp. nov. and Hyphomonas chukchiensis sp. nov., isolated from surface seawater of the Bering Sea and Chukchi Sea.</title>
        <authorList>
            <person name="Li C."/>
            <person name="Lai Q."/>
            <person name="Li G."/>
            <person name="Dong C."/>
            <person name="Wang J."/>
            <person name="Liao Y."/>
            <person name="Shao Z."/>
        </authorList>
    </citation>
    <scope>NUCLEOTIDE SEQUENCE [LARGE SCALE GENOMIC DNA]</scope>
    <source>
        <strain evidence="3 4">MHS-2</strain>
    </source>
</reference>
<gene>
    <name evidence="3" type="ORF">HJO_13711</name>
</gene>
<organism evidence="3 4">
    <name type="scientific">Hyphomonas johnsonii MHS-2</name>
    <dbReference type="NCBI Taxonomy" id="1280950"/>
    <lineage>
        <taxon>Bacteria</taxon>
        <taxon>Pseudomonadati</taxon>
        <taxon>Pseudomonadota</taxon>
        <taxon>Alphaproteobacteria</taxon>
        <taxon>Hyphomonadales</taxon>
        <taxon>Hyphomonadaceae</taxon>
        <taxon>Hyphomonas</taxon>
    </lineage>
</organism>
<feature type="signal peptide" evidence="2">
    <location>
        <begin position="1"/>
        <end position="36"/>
    </location>
</feature>
<sequence>MRGADTRAKIRAMTMKSITAFALASLVFAGTACSQAADPDAAELQTVSADEGAGGTFNLSLPSPTAESAESSGSFNLNLGVNDDQRLIGSGAFGSADFGSDPSVNLNIDLDEEADLLATTTPSPAEPEDDVIRLTPKK</sequence>
<dbReference type="PROSITE" id="PS51257">
    <property type="entry name" value="PROKAR_LIPOPROTEIN"/>
    <property type="match status" value="1"/>
</dbReference>
<dbReference type="EMBL" id="ARYK01000007">
    <property type="protein sequence ID" value="KCZ90010.1"/>
    <property type="molecule type" value="Genomic_DNA"/>
</dbReference>
<keyword evidence="2" id="KW-0732">Signal</keyword>
<dbReference type="STRING" id="1280950.HJO_13711"/>
<evidence type="ECO:0000256" key="2">
    <source>
        <dbReference type="SAM" id="SignalP"/>
    </source>
</evidence>
<comment type="caution">
    <text evidence="3">The sequence shown here is derived from an EMBL/GenBank/DDBJ whole genome shotgun (WGS) entry which is preliminary data.</text>
</comment>
<protein>
    <recommendedName>
        <fullName evidence="5">Lipoprotein</fullName>
    </recommendedName>
</protein>
<dbReference type="PATRIC" id="fig|1280950.3.peg.2756"/>
<accession>A0A059FH96</accession>